<gene>
    <name evidence="7" type="ORF">C486_09975</name>
</gene>
<dbReference type="GO" id="GO:0015171">
    <property type="term" value="F:amino acid transmembrane transporter activity"/>
    <property type="evidence" value="ECO:0007669"/>
    <property type="project" value="TreeGrafter"/>
</dbReference>
<evidence type="ECO:0000313" key="8">
    <source>
        <dbReference type="Proteomes" id="UP000011592"/>
    </source>
</evidence>
<dbReference type="AlphaFoldDB" id="L9Z4D1"/>
<dbReference type="Proteomes" id="UP000011592">
    <property type="component" value="Unassembled WGS sequence"/>
</dbReference>
<proteinExistence type="predicted"/>
<comment type="subcellular location">
    <subcellularLocation>
        <location evidence="1">Cell membrane</location>
        <topology evidence="1">Multi-pass membrane protein</topology>
    </subcellularLocation>
</comment>
<keyword evidence="5 6" id="KW-0472">Membrane</keyword>
<dbReference type="Pfam" id="PF01810">
    <property type="entry name" value="LysE"/>
    <property type="match status" value="1"/>
</dbReference>
<dbReference type="PANTHER" id="PTHR30086:SF20">
    <property type="entry name" value="ARGININE EXPORTER PROTEIN ARGO-RELATED"/>
    <property type="match status" value="1"/>
</dbReference>
<comment type="caution">
    <text evidence="7">The sequence shown here is derived from an EMBL/GenBank/DDBJ whole genome shotgun (WGS) entry which is preliminary data.</text>
</comment>
<organism evidence="7 8">
    <name type="scientific">Natrinema gari JCM 14663</name>
    <dbReference type="NCBI Taxonomy" id="1230459"/>
    <lineage>
        <taxon>Archaea</taxon>
        <taxon>Methanobacteriati</taxon>
        <taxon>Methanobacteriota</taxon>
        <taxon>Stenosarchaea group</taxon>
        <taxon>Halobacteria</taxon>
        <taxon>Halobacteriales</taxon>
        <taxon>Natrialbaceae</taxon>
        <taxon>Natrinema</taxon>
    </lineage>
</organism>
<evidence type="ECO:0000256" key="1">
    <source>
        <dbReference type="ARBA" id="ARBA00004651"/>
    </source>
</evidence>
<evidence type="ECO:0000256" key="3">
    <source>
        <dbReference type="ARBA" id="ARBA00022692"/>
    </source>
</evidence>
<keyword evidence="2" id="KW-1003">Cell membrane</keyword>
<evidence type="ECO:0000256" key="6">
    <source>
        <dbReference type="SAM" id="Phobius"/>
    </source>
</evidence>
<evidence type="ECO:0000313" key="7">
    <source>
        <dbReference type="EMBL" id="ELY80033.1"/>
    </source>
</evidence>
<keyword evidence="8" id="KW-1185">Reference proteome</keyword>
<reference evidence="7 8" key="1">
    <citation type="journal article" date="2014" name="PLoS Genet.">
        <title>Phylogenetically driven sequencing of extremely halophilic archaea reveals strategies for static and dynamic osmo-response.</title>
        <authorList>
            <person name="Becker E.A."/>
            <person name="Seitzer P.M."/>
            <person name="Tritt A."/>
            <person name="Larsen D."/>
            <person name="Krusor M."/>
            <person name="Yao A.I."/>
            <person name="Wu D."/>
            <person name="Madern D."/>
            <person name="Eisen J.A."/>
            <person name="Darling A.E."/>
            <person name="Facciotti M.T."/>
        </authorList>
    </citation>
    <scope>NUCLEOTIDE SEQUENCE [LARGE SCALE GENOMIC DNA]</scope>
    <source>
        <strain evidence="7 8">JCM 14663</strain>
    </source>
</reference>
<protein>
    <submittedName>
        <fullName evidence="7">Threonine/homoserine/homoserine lactone efflux protein</fullName>
    </submittedName>
</protein>
<dbReference type="EMBL" id="AOIJ01000049">
    <property type="protein sequence ID" value="ELY80033.1"/>
    <property type="molecule type" value="Genomic_DNA"/>
</dbReference>
<dbReference type="InterPro" id="IPR001123">
    <property type="entry name" value="LeuE-type"/>
</dbReference>
<keyword evidence="4 6" id="KW-1133">Transmembrane helix</keyword>
<dbReference type="GO" id="GO:0005886">
    <property type="term" value="C:plasma membrane"/>
    <property type="evidence" value="ECO:0007669"/>
    <property type="project" value="UniProtKB-SubCell"/>
</dbReference>
<sequence length="139" mass="15181">MGVKYVGAASLLYLGVQTFWSDDQFDLQTDLAKRDDSLVETYRKAVMINVSNPKVAVFVLAFFPQFVPETTNAAFQLSILGSLYAGLSVLYLGIVALFATRLRHRLLRSAVTRRAVQYVSGSVPVGVGLPLAVEKRPAA</sequence>
<accession>L9Z4D1</accession>
<evidence type="ECO:0000256" key="4">
    <source>
        <dbReference type="ARBA" id="ARBA00022989"/>
    </source>
</evidence>
<dbReference type="PANTHER" id="PTHR30086">
    <property type="entry name" value="ARGININE EXPORTER PROTEIN ARGO"/>
    <property type="match status" value="1"/>
</dbReference>
<feature type="transmembrane region" description="Helical" evidence="6">
    <location>
        <begin position="46"/>
        <end position="67"/>
    </location>
</feature>
<name>L9Z4D1_9EURY</name>
<evidence type="ECO:0000256" key="5">
    <source>
        <dbReference type="ARBA" id="ARBA00023136"/>
    </source>
</evidence>
<keyword evidence="3 6" id="KW-0812">Transmembrane</keyword>
<evidence type="ECO:0000256" key="2">
    <source>
        <dbReference type="ARBA" id="ARBA00022475"/>
    </source>
</evidence>
<feature type="transmembrane region" description="Helical" evidence="6">
    <location>
        <begin position="73"/>
        <end position="99"/>
    </location>
</feature>